<feature type="transmembrane region" description="Helical" evidence="17">
    <location>
        <begin position="549"/>
        <end position="566"/>
    </location>
</feature>
<keyword evidence="11" id="KW-0961">Cell wall biogenesis/degradation</keyword>
<dbReference type="EC" id="3.2.1.58" evidence="14"/>
<evidence type="ECO:0000256" key="12">
    <source>
        <dbReference type="ARBA" id="ARBA00036824"/>
    </source>
</evidence>
<keyword evidence="20" id="KW-1185">Reference proteome</keyword>
<comment type="subcellular location">
    <subcellularLocation>
        <location evidence="1">Cell membrane</location>
        <topology evidence="1">Single-pass type II membrane protein</topology>
    </subcellularLocation>
</comment>
<proteinExistence type="inferred from homology"/>
<evidence type="ECO:0000256" key="10">
    <source>
        <dbReference type="ARBA" id="ARBA00023295"/>
    </source>
</evidence>
<dbReference type="InterPro" id="IPR001547">
    <property type="entry name" value="Glyco_hydro_5"/>
</dbReference>
<comment type="catalytic activity">
    <reaction evidence="12">
        <text>Successive hydrolysis of beta-D-glucose units from the non-reducing ends of (1-&gt;3)-beta-D-glucans, releasing alpha-glucose.</text>
        <dbReference type="EC" id="3.2.1.58"/>
    </reaction>
</comment>
<evidence type="ECO:0000256" key="16">
    <source>
        <dbReference type="RuleBase" id="RU361153"/>
    </source>
</evidence>
<evidence type="ECO:0000256" key="9">
    <source>
        <dbReference type="ARBA" id="ARBA00023180"/>
    </source>
</evidence>
<evidence type="ECO:0000256" key="7">
    <source>
        <dbReference type="ARBA" id="ARBA00022989"/>
    </source>
</evidence>
<evidence type="ECO:0000256" key="15">
    <source>
        <dbReference type="ARBA" id="ARBA00041260"/>
    </source>
</evidence>
<dbReference type="AlphaFoldDB" id="A0AAD3H337"/>
<evidence type="ECO:0000256" key="3">
    <source>
        <dbReference type="ARBA" id="ARBA00022475"/>
    </source>
</evidence>
<evidence type="ECO:0000256" key="14">
    <source>
        <dbReference type="ARBA" id="ARBA00038929"/>
    </source>
</evidence>
<dbReference type="Gene3D" id="3.20.20.80">
    <property type="entry name" value="Glycosidases"/>
    <property type="match status" value="1"/>
</dbReference>
<gene>
    <name evidence="19" type="ORF">CTEN210_04987</name>
</gene>
<dbReference type="InterPro" id="IPR050386">
    <property type="entry name" value="Glycosyl_hydrolase_5"/>
</dbReference>
<evidence type="ECO:0000256" key="6">
    <source>
        <dbReference type="ARBA" id="ARBA00022968"/>
    </source>
</evidence>
<evidence type="ECO:0000256" key="13">
    <source>
        <dbReference type="ARBA" id="ARBA00037126"/>
    </source>
</evidence>
<dbReference type="PANTHER" id="PTHR31297:SF34">
    <property type="entry name" value="GLUCAN 1,3-BETA-GLUCOSIDASE 2"/>
    <property type="match status" value="1"/>
</dbReference>
<accession>A0AAD3H337</accession>
<reference evidence="19 20" key="1">
    <citation type="journal article" date="2021" name="Sci. Rep.">
        <title>The genome of the diatom Chaetoceros tenuissimus carries an ancient integrated fragment of an extant virus.</title>
        <authorList>
            <person name="Hongo Y."/>
            <person name="Kimura K."/>
            <person name="Takaki Y."/>
            <person name="Yoshida Y."/>
            <person name="Baba S."/>
            <person name="Kobayashi G."/>
            <person name="Nagasaki K."/>
            <person name="Hano T."/>
            <person name="Tomaru Y."/>
        </authorList>
    </citation>
    <scope>NUCLEOTIDE SEQUENCE [LARGE SCALE GENOMIC DNA]</scope>
    <source>
        <strain evidence="19 20">NIES-3715</strain>
    </source>
</reference>
<name>A0AAD3H337_9STRA</name>
<organism evidence="19 20">
    <name type="scientific">Chaetoceros tenuissimus</name>
    <dbReference type="NCBI Taxonomy" id="426638"/>
    <lineage>
        <taxon>Eukaryota</taxon>
        <taxon>Sar</taxon>
        <taxon>Stramenopiles</taxon>
        <taxon>Ochrophyta</taxon>
        <taxon>Bacillariophyta</taxon>
        <taxon>Coscinodiscophyceae</taxon>
        <taxon>Chaetocerotophycidae</taxon>
        <taxon>Chaetocerotales</taxon>
        <taxon>Chaetocerotaceae</taxon>
        <taxon>Chaetoceros</taxon>
    </lineage>
</organism>
<evidence type="ECO:0000256" key="1">
    <source>
        <dbReference type="ARBA" id="ARBA00004401"/>
    </source>
</evidence>
<evidence type="ECO:0000259" key="18">
    <source>
        <dbReference type="Pfam" id="PF00150"/>
    </source>
</evidence>
<dbReference type="InterPro" id="IPR017853">
    <property type="entry name" value="GH"/>
</dbReference>
<keyword evidence="8 17" id="KW-0472">Membrane</keyword>
<evidence type="ECO:0000256" key="5">
    <source>
        <dbReference type="ARBA" id="ARBA00022801"/>
    </source>
</evidence>
<feature type="domain" description="Glycoside hydrolase family 5" evidence="18">
    <location>
        <begin position="100"/>
        <end position="390"/>
    </location>
</feature>
<comment type="similarity">
    <text evidence="2 16">Belongs to the glycosyl hydrolase 5 (cellulase A) family.</text>
</comment>
<evidence type="ECO:0000256" key="2">
    <source>
        <dbReference type="ARBA" id="ARBA00005641"/>
    </source>
</evidence>
<dbReference type="GO" id="GO:0005576">
    <property type="term" value="C:extracellular region"/>
    <property type="evidence" value="ECO:0007669"/>
    <property type="project" value="TreeGrafter"/>
</dbReference>
<keyword evidence="3" id="KW-1003">Cell membrane</keyword>
<comment type="function">
    <text evidence="13">Glucosidase involved in the degradation of cellulosic biomass. Active on lichenan.</text>
</comment>
<protein>
    <recommendedName>
        <fullName evidence="14">glucan 1,3-beta-glucosidase</fullName>
        <ecNumber evidence="14">3.2.1.58</ecNumber>
    </recommendedName>
    <alternativeName>
        <fullName evidence="15">Exo-1,3-beta-glucanase D</fullName>
    </alternativeName>
</protein>
<dbReference type="EMBL" id="BLLK01000028">
    <property type="protein sequence ID" value="GFH48511.1"/>
    <property type="molecule type" value="Genomic_DNA"/>
</dbReference>
<keyword evidence="10 16" id="KW-0326">Glycosidase</keyword>
<comment type="caution">
    <text evidence="19">The sequence shown here is derived from an EMBL/GenBank/DDBJ whole genome shotgun (WGS) entry which is preliminary data.</text>
</comment>
<keyword evidence="5 16" id="KW-0378">Hydrolase</keyword>
<evidence type="ECO:0000256" key="17">
    <source>
        <dbReference type="SAM" id="Phobius"/>
    </source>
</evidence>
<dbReference type="GO" id="GO:0009986">
    <property type="term" value="C:cell surface"/>
    <property type="evidence" value="ECO:0007669"/>
    <property type="project" value="TreeGrafter"/>
</dbReference>
<evidence type="ECO:0000313" key="19">
    <source>
        <dbReference type="EMBL" id="GFH48511.1"/>
    </source>
</evidence>
<evidence type="ECO:0000256" key="4">
    <source>
        <dbReference type="ARBA" id="ARBA00022692"/>
    </source>
</evidence>
<keyword evidence="6" id="KW-0735">Signal-anchor</keyword>
<evidence type="ECO:0000256" key="8">
    <source>
        <dbReference type="ARBA" id="ARBA00023136"/>
    </source>
</evidence>
<evidence type="ECO:0000313" key="20">
    <source>
        <dbReference type="Proteomes" id="UP001054902"/>
    </source>
</evidence>
<keyword evidence="4 17" id="KW-0812">Transmembrane</keyword>
<sequence length="588" mass="67623">MIFDKEGKERFIRGVNLGGWFVFERFITPYFFALSDCHIKGDFRYYEKQIDAPPPSDPVFKLMNNSECTPLQPYPVDEWTLTDAFKDKAIAKRYLEIHYDNFIQREDILFLSNHGIKHVRVPLGHWITGNIADDEPYVDGGFPYFERLVSWCREYNIQVWPDLHSAPGSQNGFDNSGHLLDFPTCNGWQMDDPNQPKYDAEALAVTMELKELPEDGIVLSKNVQRTLDIVNEITTAIAKNGMTDVVTGFGILNEPFANCDLAVVRKFDNLALDIVRRNMGEQTSVYIGDIFNATKWNDGWWTEEKYKHTYLDSHYYHVFDERPRHLTPQQHIALVCQKNHRDAVACCYEDEQKKTIPSKGISRIIGEWSVSPDTLVCDKLDDVMAKIAKEGVALDIDRQISPARKDFLRNFAEAQMVAYEAVEEGVSSGWFYWTYQMEGGAFAEWDFSRGLKEGWIPNLHPSVPSEDLFGSCYDILKRTSDNTSILKEFPDPTSLDTSNWQGYPIDDDVVVSHGDSLRLDSDGHWYDPNTPKLEKDEKNEDVTVNLDKTLPFLESVIIIALFFIFLRRKKRSGYTELDNAEAWVEISP</sequence>
<keyword evidence="7 17" id="KW-1133">Transmembrane helix</keyword>
<dbReference type="Proteomes" id="UP001054902">
    <property type="component" value="Unassembled WGS sequence"/>
</dbReference>
<dbReference type="GO" id="GO:0071555">
    <property type="term" value="P:cell wall organization"/>
    <property type="evidence" value="ECO:0007669"/>
    <property type="project" value="UniProtKB-KW"/>
</dbReference>
<dbReference type="PANTHER" id="PTHR31297">
    <property type="entry name" value="GLUCAN ENDO-1,6-BETA-GLUCOSIDASE B"/>
    <property type="match status" value="1"/>
</dbReference>
<dbReference type="SUPFAM" id="SSF51445">
    <property type="entry name" value="(Trans)glycosidases"/>
    <property type="match status" value="1"/>
</dbReference>
<dbReference type="GO" id="GO:0009251">
    <property type="term" value="P:glucan catabolic process"/>
    <property type="evidence" value="ECO:0007669"/>
    <property type="project" value="TreeGrafter"/>
</dbReference>
<dbReference type="Pfam" id="PF00150">
    <property type="entry name" value="Cellulase"/>
    <property type="match status" value="1"/>
</dbReference>
<evidence type="ECO:0000256" key="11">
    <source>
        <dbReference type="ARBA" id="ARBA00023316"/>
    </source>
</evidence>
<dbReference type="GO" id="GO:0005886">
    <property type="term" value="C:plasma membrane"/>
    <property type="evidence" value="ECO:0007669"/>
    <property type="project" value="UniProtKB-SubCell"/>
</dbReference>
<dbReference type="GO" id="GO:0004338">
    <property type="term" value="F:glucan exo-1,3-beta-glucosidase activity"/>
    <property type="evidence" value="ECO:0007669"/>
    <property type="project" value="UniProtKB-EC"/>
</dbReference>
<keyword evidence="9" id="KW-0325">Glycoprotein</keyword>